<sequence>MSSGKGTRLRGIGGGWECCLNPRRSVQLYANAAAEPTSKHVNVKINTAVVGKLSSPRAVYASTVLVPAARERIPIDLHAAPRCIVCAEEKRKNKTAERHPALWPVGMNL</sequence>
<dbReference type="RefSeq" id="XP_040656656.1">
    <property type="nucleotide sequence ID" value="XM_040801623.1"/>
</dbReference>
<proteinExistence type="predicted"/>
<accession>A0A151GJM4</accession>
<dbReference type="AlphaFoldDB" id="A0A151GJM4"/>
<reference evidence="1 2" key="1">
    <citation type="journal article" date="2016" name="Sci. Rep.">
        <title>Insights into Adaptations to a Near-Obligate Nematode Endoparasitic Lifestyle from the Finished Genome of Drechmeria coniospora.</title>
        <authorList>
            <person name="Zhang L."/>
            <person name="Zhou Z."/>
            <person name="Guo Q."/>
            <person name="Fokkens L."/>
            <person name="Miskei M."/>
            <person name="Pocsi I."/>
            <person name="Zhang W."/>
            <person name="Chen M."/>
            <person name="Wang L."/>
            <person name="Sun Y."/>
            <person name="Donzelli B.G."/>
            <person name="Gibson D.M."/>
            <person name="Nelson D.R."/>
            <person name="Luo J.G."/>
            <person name="Rep M."/>
            <person name="Liu H."/>
            <person name="Yang S."/>
            <person name="Wang J."/>
            <person name="Krasnoff S.B."/>
            <person name="Xu Y."/>
            <person name="Molnar I."/>
            <person name="Lin M."/>
        </authorList>
    </citation>
    <scope>NUCLEOTIDE SEQUENCE [LARGE SCALE GENOMIC DNA]</scope>
    <source>
        <strain evidence="1 2">ARSEF 6962</strain>
    </source>
</reference>
<organism evidence="1 2">
    <name type="scientific">Drechmeria coniospora</name>
    <name type="common">Nematophagous fungus</name>
    <name type="synonym">Meria coniospora</name>
    <dbReference type="NCBI Taxonomy" id="98403"/>
    <lineage>
        <taxon>Eukaryota</taxon>
        <taxon>Fungi</taxon>
        <taxon>Dikarya</taxon>
        <taxon>Ascomycota</taxon>
        <taxon>Pezizomycotina</taxon>
        <taxon>Sordariomycetes</taxon>
        <taxon>Hypocreomycetidae</taxon>
        <taxon>Hypocreales</taxon>
        <taxon>Ophiocordycipitaceae</taxon>
        <taxon>Drechmeria</taxon>
    </lineage>
</organism>
<dbReference type="EMBL" id="LAYC01000002">
    <property type="protein sequence ID" value="KYK57304.1"/>
    <property type="molecule type" value="Genomic_DNA"/>
</dbReference>
<gene>
    <name evidence="1" type="ORF">DCS_04312</name>
</gene>
<dbReference type="GeneID" id="63716955"/>
<protein>
    <submittedName>
        <fullName evidence="1">Uncharacterized protein</fullName>
    </submittedName>
</protein>
<dbReference type="Proteomes" id="UP000076580">
    <property type="component" value="Chromosome 02"/>
</dbReference>
<dbReference type="InParanoid" id="A0A151GJM4"/>
<evidence type="ECO:0000313" key="2">
    <source>
        <dbReference type="Proteomes" id="UP000076580"/>
    </source>
</evidence>
<comment type="caution">
    <text evidence="1">The sequence shown here is derived from an EMBL/GenBank/DDBJ whole genome shotgun (WGS) entry which is preliminary data.</text>
</comment>
<name>A0A151GJM4_DRECN</name>
<evidence type="ECO:0000313" key="1">
    <source>
        <dbReference type="EMBL" id="KYK57304.1"/>
    </source>
</evidence>
<keyword evidence="2" id="KW-1185">Reference proteome</keyword>